<dbReference type="EMBL" id="JARJLM010000351">
    <property type="protein sequence ID" value="MDF3835349.1"/>
    <property type="molecule type" value="Genomic_DNA"/>
</dbReference>
<reference evidence="1 2" key="1">
    <citation type="submission" date="2023-03" db="EMBL/GenBank/DDBJ databases">
        <title>Draft assemblies of triclosan tolerant bacteria isolated from returned activated sludge.</title>
        <authorList>
            <person name="Van Hamelsveld S."/>
        </authorList>
    </citation>
    <scope>NUCLEOTIDE SEQUENCE [LARGE SCALE GENOMIC DNA]</scope>
    <source>
        <strain evidence="1 2">GW210010_S58</strain>
    </source>
</reference>
<keyword evidence="2" id="KW-1185">Reference proteome</keyword>
<name>A0ABT6ARU7_9BURK</name>
<evidence type="ECO:0000313" key="2">
    <source>
        <dbReference type="Proteomes" id="UP001216674"/>
    </source>
</evidence>
<proteinExistence type="predicted"/>
<sequence>MNDVTATYQIAMERTTHVVKPRFEGSNICTWIGFKHVMYCVEEAVLEHFRTQGLSPRPLYEESGLCLEIVNSNVRILHALHMDDSVSIHVIPKTKPADTEMVMGIELMVNRDGKEIKALTGTVNVIFRLDDSVVTAHAGTARHDARIERYTVSRIQRGERKSIDGLNLTREPGVVSPAVLAALGADQTNSFVWKWHVPYFYCHFNDRMQHSGYLRLMEEVLDLFVADRGISIRTLLENKKWIPVVPAANLQMIDEAMMEETIYTVFTVEDICKDTTYKSRMDCYVERHGRLVHTATGHITHGYAVVNSRRDWSLVQFDAEVVAAIRGDKRLGK</sequence>
<organism evidence="1 2">
    <name type="scientific">Cupriavidus basilensis</name>
    <dbReference type="NCBI Taxonomy" id="68895"/>
    <lineage>
        <taxon>Bacteria</taxon>
        <taxon>Pseudomonadati</taxon>
        <taxon>Pseudomonadota</taxon>
        <taxon>Betaproteobacteria</taxon>
        <taxon>Burkholderiales</taxon>
        <taxon>Burkholderiaceae</taxon>
        <taxon>Cupriavidus</taxon>
    </lineage>
</organism>
<accession>A0ABT6ARU7</accession>
<dbReference type="SUPFAM" id="SSF54637">
    <property type="entry name" value="Thioesterase/thiol ester dehydrase-isomerase"/>
    <property type="match status" value="2"/>
</dbReference>
<evidence type="ECO:0008006" key="3">
    <source>
        <dbReference type="Google" id="ProtNLM"/>
    </source>
</evidence>
<gene>
    <name evidence="1" type="ORF">P3W85_20665</name>
</gene>
<evidence type="ECO:0000313" key="1">
    <source>
        <dbReference type="EMBL" id="MDF3835349.1"/>
    </source>
</evidence>
<protein>
    <recommendedName>
        <fullName evidence="3">Acyl-CoA thioesterase FadM</fullName>
    </recommendedName>
</protein>
<dbReference type="InterPro" id="IPR029069">
    <property type="entry name" value="HotDog_dom_sf"/>
</dbReference>
<dbReference type="Proteomes" id="UP001216674">
    <property type="component" value="Unassembled WGS sequence"/>
</dbReference>
<dbReference type="Gene3D" id="3.10.129.10">
    <property type="entry name" value="Hotdog Thioesterase"/>
    <property type="match status" value="1"/>
</dbReference>
<comment type="caution">
    <text evidence="1">The sequence shown here is derived from an EMBL/GenBank/DDBJ whole genome shotgun (WGS) entry which is preliminary data.</text>
</comment>